<dbReference type="SUPFAM" id="SSF56496">
    <property type="entry name" value="Fibrinogen C-terminal domain-like"/>
    <property type="match status" value="1"/>
</dbReference>
<dbReference type="Gene3D" id="3.90.215.10">
    <property type="entry name" value="Gamma Fibrinogen, chain A, domain 1"/>
    <property type="match status" value="1"/>
</dbReference>
<gene>
    <name evidence="2" type="ORF">PACLA_8A074830</name>
</gene>
<dbReference type="InterPro" id="IPR036056">
    <property type="entry name" value="Fibrinogen-like_C"/>
</dbReference>
<organism evidence="2 3">
    <name type="scientific">Paramuricea clavata</name>
    <name type="common">Red gorgonian</name>
    <name type="synonym">Violescent sea-whip</name>
    <dbReference type="NCBI Taxonomy" id="317549"/>
    <lineage>
        <taxon>Eukaryota</taxon>
        <taxon>Metazoa</taxon>
        <taxon>Cnidaria</taxon>
        <taxon>Anthozoa</taxon>
        <taxon>Octocorallia</taxon>
        <taxon>Malacalcyonacea</taxon>
        <taxon>Plexauridae</taxon>
        <taxon>Paramuricea</taxon>
    </lineage>
</organism>
<dbReference type="PROSITE" id="PS51406">
    <property type="entry name" value="FIBRINOGEN_C_2"/>
    <property type="match status" value="1"/>
</dbReference>
<protein>
    <submittedName>
        <fullName evidence="2">Uncharacterized protein</fullName>
    </submittedName>
</protein>
<evidence type="ECO:0000313" key="3">
    <source>
        <dbReference type="Proteomes" id="UP001152795"/>
    </source>
</evidence>
<evidence type="ECO:0000313" key="2">
    <source>
        <dbReference type="EMBL" id="CAB4034417.1"/>
    </source>
</evidence>
<dbReference type="PANTHER" id="PTHR19143">
    <property type="entry name" value="FIBRINOGEN/TENASCIN/ANGIOPOEITIN"/>
    <property type="match status" value="1"/>
</dbReference>
<keyword evidence="3" id="KW-1185">Reference proteome</keyword>
<dbReference type="InterPro" id="IPR050373">
    <property type="entry name" value="Fibrinogen_C-term_domain"/>
</dbReference>
<dbReference type="InterPro" id="IPR014716">
    <property type="entry name" value="Fibrinogen_a/b/g_C_1"/>
</dbReference>
<dbReference type="Pfam" id="PF00147">
    <property type="entry name" value="Fibrinogen_C"/>
    <property type="match status" value="1"/>
</dbReference>
<dbReference type="PANTHER" id="PTHR19143:SF444">
    <property type="entry name" value="PROTEIN SCABROUS"/>
    <property type="match status" value="1"/>
</dbReference>
<keyword evidence="1" id="KW-1015">Disulfide bond</keyword>
<comment type="caution">
    <text evidence="2">The sequence shown here is derived from an EMBL/GenBank/DDBJ whole genome shotgun (WGS) entry which is preliminary data.</text>
</comment>
<dbReference type="GO" id="GO:0005615">
    <property type="term" value="C:extracellular space"/>
    <property type="evidence" value="ECO:0007669"/>
    <property type="project" value="TreeGrafter"/>
</dbReference>
<evidence type="ECO:0000256" key="1">
    <source>
        <dbReference type="ARBA" id="ARBA00023157"/>
    </source>
</evidence>
<dbReference type="NCBIfam" id="NF040941">
    <property type="entry name" value="GGGWT_bact"/>
    <property type="match status" value="1"/>
</dbReference>
<accession>A0A6S7JS54</accession>
<dbReference type="Proteomes" id="UP001152795">
    <property type="component" value="Unassembled WGS sequence"/>
</dbReference>
<reference evidence="2" key="1">
    <citation type="submission" date="2020-04" db="EMBL/GenBank/DDBJ databases">
        <authorList>
            <person name="Alioto T."/>
            <person name="Alioto T."/>
            <person name="Gomez Garrido J."/>
        </authorList>
    </citation>
    <scope>NUCLEOTIDE SEQUENCE</scope>
    <source>
        <strain evidence="2">A484AB</strain>
    </source>
</reference>
<dbReference type="InterPro" id="IPR002181">
    <property type="entry name" value="Fibrinogen_a/b/g_C_dom"/>
</dbReference>
<dbReference type="SMART" id="SM00186">
    <property type="entry name" value="FBG"/>
    <property type="match status" value="1"/>
</dbReference>
<sequence>MDGSTSNPQNTSIQGKDCADLFEKGIRASGVYKIDPDGLGTFNVFCDMTSSGGGWTVFQRRFDGTVDFYRGWQDYKQGFGNLDGEFWLGLEKMHRLTTAVSLTALLIDMEDTSGNKRYAWYDSFGLADEQKKYKLSVGAYVGTAGDSFTYQSGAAFATKDADTGNNCARTYKGAWWYMHRGGCHLSNLNGVYHHGTHKSFADGVNWKTWKGYNYSLKSTLMKIRRRPFGL</sequence>
<dbReference type="CDD" id="cd00087">
    <property type="entry name" value="FReD"/>
    <property type="match status" value="1"/>
</dbReference>
<dbReference type="FunFam" id="3.90.215.10:FF:000001">
    <property type="entry name" value="Tenascin isoform 1"/>
    <property type="match status" value="1"/>
</dbReference>
<dbReference type="EMBL" id="CACRXK020020092">
    <property type="protein sequence ID" value="CAB4034417.1"/>
    <property type="molecule type" value="Genomic_DNA"/>
</dbReference>
<dbReference type="OrthoDB" id="5951372at2759"/>
<dbReference type="AlphaFoldDB" id="A0A6S7JS54"/>
<name>A0A6S7JS54_PARCT</name>
<proteinExistence type="predicted"/>